<dbReference type="Proteomes" id="UP000325081">
    <property type="component" value="Unassembled WGS sequence"/>
</dbReference>
<gene>
    <name evidence="1" type="ORF">STAS_04628</name>
</gene>
<reference evidence="2" key="1">
    <citation type="journal article" date="2019" name="Curr. Biol.">
        <title>Genome Sequence of Striga asiatica Provides Insight into the Evolution of Plant Parasitism.</title>
        <authorList>
            <person name="Yoshida S."/>
            <person name="Kim S."/>
            <person name="Wafula E.K."/>
            <person name="Tanskanen J."/>
            <person name="Kim Y.M."/>
            <person name="Honaas L."/>
            <person name="Yang Z."/>
            <person name="Spallek T."/>
            <person name="Conn C.E."/>
            <person name="Ichihashi Y."/>
            <person name="Cheong K."/>
            <person name="Cui S."/>
            <person name="Der J.P."/>
            <person name="Gundlach H."/>
            <person name="Jiao Y."/>
            <person name="Hori C."/>
            <person name="Ishida J.K."/>
            <person name="Kasahara H."/>
            <person name="Kiba T."/>
            <person name="Kim M.S."/>
            <person name="Koo N."/>
            <person name="Laohavisit A."/>
            <person name="Lee Y.H."/>
            <person name="Lumba S."/>
            <person name="McCourt P."/>
            <person name="Mortimer J.C."/>
            <person name="Mutuku J.M."/>
            <person name="Nomura T."/>
            <person name="Sasaki-Sekimoto Y."/>
            <person name="Seto Y."/>
            <person name="Wang Y."/>
            <person name="Wakatake T."/>
            <person name="Sakakibara H."/>
            <person name="Demura T."/>
            <person name="Yamaguchi S."/>
            <person name="Yoneyama K."/>
            <person name="Manabe R.I."/>
            <person name="Nelson D.C."/>
            <person name="Schulman A.H."/>
            <person name="Timko M.P."/>
            <person name="dePamphilis C.W."/>
            <person name="Choi D."/>
            <person name="Shirasu K."/>
        </authorList>
    </citation>
    <scope>NUCLEOTIDE SEQUENCE [LARGE SCALE GENOMIC DNA]</scope>
    <source>
        <strain evidence="2">cv. UVA1</strain>
    </source>
</reference>
<name>A0A5A7P8D9_STRAF</name>
<dbReference type="EMBL" id="BKCP01003224">
    <property type="protein sequence ID" value="GER28806.1"/>
    <property type="molecule type" value="Genomic_DNA"/>
</dbReference>
<protein>
    <submittedName>
        <fullName evidence="1">Transcriptional repressor NrdR</fullName>
    </submittedName>
</protein>
<organism evidence="1 2">
    <name type="scientific">Striga asiatica</name>
    <name type="common">Asiatic witchweed</name>
    <name type="synonym">Buchnera asiatica</name>
    <dbReference type="NCBI Taxonomy" id="4170"/>
    <lineage>
        <taxon>Eukaryota</taxon>
        <taxon>Viridiplantae</taxon>
        <taxon>Streptophyta</taxon>
        <taxon>Embryophyta</taxon>
        <taxon>Tracheophyta</taxon>
        <taxon>Spermatophyta</taxon>
        <taxon>Magnoliopsida</taxon>
        <taxon>eudicotyledons</taxon>
        <taxon>Gunneridae</taxon>
        <taxon>Pentapetalae</taxon>
        <taxon>asterids</taxon>
        <taxon>lamiids</taxon>
        <taxon>Lamiales</taxon>
        <taxon>Orobanchaceae</taxon>
        <taxon>Buchnereae</taxon>
        <taxon>Striga</taxon>
    </lineage>
</organism>
<proteinExistence type="predicted"/>
<comment type="caution">
    <text evidence="1">The sequence shown here is derived from an EMBL/GenBank/DDBJ whole genome shotgun (WGS) entry which is preliminary data.</text>
</comment>
<evidence type="ECO:0000313" key="2">
    <source>
        <dbReference type="Proteomes" id="UP000325081"/>
    </source>
</evidence>
<accession>A0A5A7P8D9</accession>
<sequence length="172" mass="19773">MTIHLLLRSILVTPKEIFVFHKDMPPRLFTRKDGFGTSRSAPKSRWVPTGHIPKTIGLVDSEITHLVNNNKSEIHGSPSQQKAFFQKANSADQRRRVHHPRMIEFHVGPYDYRARNLCISTRHKPVTLLPITELQVECRQGHGSRDGHYHRHLRATVPCNPRNLGMRNVGHC</sequence>
<keyword evidence="2" id="KW-1185">Reference proteome</keyword>
<evidence type="ECO:0000313" key="1">
    <source>
        <dbReference type="EMBL" id="GER28806.1"/>
    </source>
</evidence>
<dbReference type="AlphaFoldDB" id="A0A5A7P8D9"/>